<keyword evidence="5" id="KW-1185">Reference proteome</keyword>
<evidence type="ECO:0000256" key="1">
    <source>
        <dbReference type="ARBA" id="ARBA00009809"/>
    </source>
</evidence>
<evidence type="ECO:0000313" key="5">
    <source>
        <dbReference type="Proteomes" id="UP001363151"/>
    </source>
</evidence>
<dbReference type="InterPro" id="IPR017853">
    <property type="entry name" value="GH"/>
</dbReference>
<dbReference type="InterPro" id="IPR001944">
    <property type="entry name" value="Glycoside_Hdrlase_35"/>
</dbReference>
<dbReference type="EMBL" id="JBBJCI010000423">
    <property type="protein sequence ID" value="KAK7230787.1"/>
    <property type="molecule type" value="Genomic_DNA"/>
</dbReference>
<dbReference type="Pfam" id="PF01301">
    <property type="entry name" value="Glyco_hydro_35"/>
    <property type="match status" value="1"/>
</dbReference>
<name>A0ABR1FHC1_AURAN</name>
<comment type="similarity">
    <text evidence="1 2">Belongs to the glycosyl hydrolase 35 family.</text>
</comment>
<evidence type="ECO:0000259" key="3">
    <source>
        <dbReference type="Pfam" id="PF01301"/>
    </source>
</evidence>
<reference evidence="4 5" key="1">
    <citation type="submission" date="2024-03" db="EMBL/GenBank/DDBJ databases">
        <title>Aureococcus anophagefferens CCMP1851 and Kratosvirus quantuckense: Draft genome of a second virus-susceptible host strain in the model system.</title>
        <authorList>
            <person name="Chase E."/>
            <person name="Truchon A.R."/>
            <person name="Schepens W."/>
            <person name="Wilhelm S.W."/>
        </authorList>
    </citation>
    <scope>NUCLEOTIDE SEQUENCE [LARGE SCALE GENOMIC DNA]</scope>
    <source>
        <strain evidence="4 5">CCMP1851</strain>
    </source>
</reference>
<feature type="domain" description="Glycoside hydrolase 35 catalytic" evidence="3">
    <location>
        <begin position="53"/>
        <end position="413"/>
    </location>
</feature>
<dbReference type="PRINTS" id="PR00742">
    <property type="entry name" value="GLHYDRLASE35"/>
</dbReference>
<accession>A0ABR1FHC1</accession>
<gene>
    <name evidence="4" type="primary">GLB1L2</name>
    <name evidence="4" type="ORF">SO694_00075017</name>
</gene>
<dbReference type="Proteomes" id="UP001363151">
    <property type="component" value="Unassembled WGS sequence"/>
</dbReference>
<evidence type="ECO:0000313" key="4">
    <source>
        <dbReference type="EMBL" id="KAK7230787.1"/>
    </source>
</evidence>
<dbReference type="PANTHER" id="PTHR23421">
    <property type="entry name" value="BETA-GALACTOSIDASE RELATED"/>
    <property type="match status" value="1"/>
</dbReference>
<proteinExistence type="inferred from homology"/>
<dbReference type="InterPro" id="IPR031330">
    <property type="entry name" value="Gly_Hdrlase_35_cat"/>
</dbReference>
<sequence>MLRILGLVVAVEAALETATLPTSIPRPSTKNVSNVFHNNTSPDNITITADGRSLLVDGRRWFPVDGELHFTRVPRFMWREELRRVKAGGLDQVATYVFWNHHEELRGDYDFSGRRDLRAFLETARDVGLKVLLRLGPWSHGEAKNGGHPDWVLGDDEPCGAKLRSLDARYMACVDAWFGRLSSELAGLFWRDGGPVWAVQLDNEIGDWKYLLGLREIALSYDIAPAAFTKTGWPNPDAGYPARYPMLPFFGGYADASWTNDMKDQIQANTFEFHKGPMMLLGEGPDPTCPGCYPLVPGFPWLDVEMGGGMNSDYNHRTHLEPLDMEALALCTVGGGSNGVGYYMYHGGNNPHSKQHDVAGDALRDAPNVTLQESAWSAAGTQNPTTSSSYDYFAPLGEFGQPRGHYHGLKALHLMLRAWGDVLADAVPVPGGGDDGPTALRWAARASPAGTFLFVNNYQRGATLPPKTDVRFALERGDATLAVPSNDSAPLTIDANASFVWPVDVALPVGRIAWATAQLLTQTDGVVFLLETPGFSEVALDLGSAALETTAARTDEGGVAVLRGVKPSLAPFATIRENGREVSLVLLAAEYVDRVWTDEDASPRRVFVSSSGTLFVLPDGDRVDLRLDDGNARATLLVCPPPAGGTGVFGAVDEVDLPALDPPRPAVRLVKPFATPVRSIPVVKSSGKPREPDLDDWLGAAEYEINVTLPPGAEWRLRVDYAGDAARVLFEDRLLTDNWYTGYETSGGLEVGLSFLADENPGLLGGTTTLRRRGPRGPPGER</sequence>
<dbReference type="Gene3D" id="3.20.20.80">
    <property type="entry name" value="Glycosidases"/>
    <property type="match status" value="1"/>
</dbReference>
<comment type="caution">
    <text evidence="4">The sequence shown here is derived from an EMBL/GenBank/DDBJ whole genome shotgun (WGS) entry which is preliminary data.</text>
</comment>
<evidence type="ECO:0000256" key="2">
    <source>
        <dbReference type="RuleBase" id="RU003679"/>
    </source>
</evidence>
<protein>
    <submittedName>
        <fullName evidence="4">Beta-galactosidase-1-like protein</fullName>
    </submittedName>
</protein>
<organism evidence="4 5">
    <name type="scientific">Aureococcus anophagefferens</name>
    <name type="common">Harmful bloom alga</name>
    <dbReference type="NCBI Taxonomy" id="44056"/>
    <lineage>
        <taxon>Eukaryota</taxon>
        <taxon>Sar</taxon>
        <taxon>Stramenopiles</taxon>
        <taxon>Ochrophyta</taxon>
        <taxon>Pelagophyceae</taxon>
        <taxon>Pelagomonadales</taxon>
        <taxon>Pelagomonadaceae</taxon>
        <taxon>Aureococcus</taxon>
    </lineage>
</organism>
<dbReference type="SUPFAM" id="SSF51445">
    <property type="entry name" value="(Trans)glycosidases"/>
    <property type="match status" value="1"/>
</dbReference>